<sequence>MLKKSFLLLLCACNVLAGIEFDYLSLRPVYNAGDFIDIGVYTTSEPDLVGPPPVTVKLYDEFVKIPLVD</sequence>
<evidence type="ECO:0000256" key="1">
    <source>
        <dbReference type="SAM" id="SignalP"/>
    </source>
</evidence>
<feature type="chain" id="PRO_5046460058" evidence="1">
    <location>
        <begin position="18"/>
        <end position="69"/>
    </location>
</feature>
<dbReference type="Proteomes" id="UP001479436">
    <property type="component" value="Unassembled WGS sequence"/>
</dbReference>
<keyword evidence="3" id="KW-1185">Reference proteome</keyword>
<reference evidence="2 3" key="1">
    <citation type="submission" date="2023-04" db="EMBL/GenBank/DDBJ databases">
        <title>Genome of Basidiobolus ranarum AG-B5.</title>
        <authorList>
            <person name="Stajich J.E."/>
            <person name="Carter-House D."/>
            <person name="Gryganskyi A."/>
        </authorList>
    </citation>
    <scope>NUCLEOTIDE SEQUENCE [LARGE SCALE GENOMIC DNA]</scope>
    <source>
        <strain evidence="2 3">AG-B5</strain>
    </source>
</reference>
<dbReference type="EMBL" id="JASJQH010000555">
    <property type="protein sequence ID" value="KAK9763793.1"/>
    <property type="molecule type" value="Genomic_DNA"/>
</dbReference>
<keyword evidence="1" id="KW-0732">Signal</keyword>
<proteinExistence type="predicted"/>
<feature type="non-terminal residue" evidence="2">
    <location>
        <position position="69"/>
    </location>
</feature>
<evidence type="ECO:0000313" key="3">
    <source>
        <dbReference type="Proteomes" id="UP001479436"/>
    </source>
</evidence>
<comment type="caution">
    <text evidence="2">The sequence shown here is derived from an EMBL/GenBank/DDBJ whole genome shotgun (WGS) entry which is preliminary data.</text>
</comment>
<accession>A0ABR2WQJ9</accession>
<feature type="signal peptide" evidence="1">
    <location>
        <begin position="1"/>
        <end position="17"/>
    </location>
</feature>
<evidence type="ECO:0000313" key="2">
    <source>
        <dbReference type="EMBL" id="KAK9763793.1"/>
    </source>
</evidence>
<organism evidence="2 3">
    <name type="scientific">Basidiobolus ranarum</name>
    <dbReference type="NCBI Taxonomy" id="34480"/>
    <lineage>
        <taxon>Eukaryota</taxon>
        <taxon>Fungi</taxon>
        <taxon>Fungi incertae sedis</taxon>
        <taxon>Zoopagomycota</taxon>
        <taxon>Entomophthoromycotina</taxon>
        <taxon>Basidiobolomycetes</taxon>
        <taxon>Basidiobolales</taxon>
        <taxon>Basidiobolaceae</taxon>
        <taxon>Basidiobolus</taxon>
    </lineage>
</organism>
<gene>
    <name evidence="2" type="ORF">K7432_009214</name>
</gene>
<protein>
    <submittedName>
        <fullName evidence="2">Uncharacterized protein</fullName>
    </submittedName>
</protein>
<name>A0ABR2WQJ9_9FUNG</name>